<dbReference type="Pfam" id="PF00909">
    <property type="entry name" value="Ammonium_transp"/>
    <property type="match status" value="1"/>
</dbReference>
<evidence type="ECO:0000256" key="6">
    <source>
        <dbReference type="ARBA" id="ARBA00023136"/>
    </source>
</evidence>
<feature type="transmembrane region" description="Helical" evidence="8">
    <location>
        <begin position="47"/>
        <end position="69"/>
    </location>
</feature>
<organism evidence="10 11">
    <name type="scientific">Azoarcus sp. (strain BH72)</name>
    <dbReference type="NCBI Taxonomy" id="418699"/>
    <lineage>
        <taxon>Bacteria</taxon>
        <taxon>Pseudomonadati</taxon>
        <taxon>Pseudomonadota</taxon>
        <taxon>Betaproteobacteria</taxon>
        <taxon>Rhodocyclales</taxon>
        <taxon>Zoogloeaceae</taxon>
        <taxon>Azoarcus</taxon>
    </lineage>
</organism>
<proteinExistence type="inferred from homology"/>
<dbReference type="InterPro" id="IPR029020">
    <property type="entry name" value="Ammonium/urea_transptr"/>
</dbReference>
<dbReference type="STRING" id="62928.azo0459"/>
<dbReference type="GO" id="GO:0008519">
    <property type="term" value="F:ammonium channel activity"/>
    <property type="evidence" value="ECO:0007669"/>
    <property type="project" value="InterPro"/>
</dbReference>
<dbReference type="SUPFAM" id="SSF111352">
    <property type="entry name" value="Ammonium transporter"/>
    <property type="match status" value="1"/>
</dbReference>
<feature type="transmembrane region" description="Helical" evidence="8">
    <location>
        <begin position="157"/>
        <end position="180"/>
    </location>
</feature>
<feature type="transmembrane region" description="Helical" evidence="8">
    <location>
        <begin position="117"/>
        <end position="137"/>
    </location>
</feature>
<dbReference type="GO" id="GO:0016020">
    <property type="term" value="C:membrane"/>
    <property type="evidence" value="ECO:0007669"/>
    <property type="project" value="UniProtKB-SubCell"/>
</dbReference>
<dbReference type="AlphaFoldDB" id="A1K2M1"/>
<feature type="transmembrane region" description="Helical" evidence="8">
    <location>
        <begin position="345"/>
        <end position="366"/>
    </location>
</feature>
<name>A1K2M1_AZOSB</name>
<evidence type="ECO:0000256" key="3">
    <source>
        <dbReference type="ARBA" id="ARBA00022448"/>
    </source>
</evidence>
<feature type="transmembrane region" description="Helical" evidence="8">
    <location>
        <begin position="201"/>
        <end position="221"/>
    </location>
</feature>
<sequence>MELHHPDNDVLFILLGAIMVLAMHAGFAFLELGTVRKKNQVNALVKILSDFSVSALAYFFIGYGVAYGIHFFSGAEVLLERSGFELTRFFFLLTFAAAIPAIISGGIAERARFGPQLIATFVLVGLVYPFFEGIAWNQHFGFQAWLKDSFGAEFHDFAGSVVVHAVGGWIALPAVLLLGARRGRYHSNGAIAAHPPSSIPFLALGAWILIIGWFGFNVMSAQTLEKISGLVAINSLMAMVGGTLAALALGRNDPGFAHNGPLAGLVAVCAGSDVMHPLGALAVGAVAGALFVQMFTLTQNRWKIDDVLGVWPLHGLCGAWGGIAAGIFGSTALGGAGGVAFLPQLAGTVLGVAIAAGGGFAVYGALKLLVGLRLDPEAEFEGADLSIHKISATAERETAW</sequence>
<dbReference type="InterPro" id="IPR018047">
    <property type="entry name" value="Ammonium_transpt_CS"/>
</dbReference>
<keyword evidence="11" id="KW-1185">Reference proteome</keyword>
<dbReference type="KEGG" id="aoa:dqs_0470"/>
<keyword evidence="4 8" id="KW-0812">Transmembrane</keyword>
<dbReference type="PANTHER" id="PTHR11730:SF89">
    <property type="entry name" value="AMMONIUM TRANSPORTER SLL0108-RELATED"/>
    <property type="match status" value="1"/>
</dbReference>
<reference evidence="10 11" key="1">
    <citation type="journal article" date="2006" name="Nat. Biotechnol.">
        <title>Complete genome of the mutualistic, N2-fixing grass endophyte Azoarcus sp. strain BH72.</title>
        <authorList>
            <person name="Krause A."/>
            <person name="Ramakumar A."/>
            <person name="Bartels D."/>
            <person name="Battistoni F."/>
            <person name="Bekel T."/>
            <person name="Boch J."/>
            <person name="Boehm M."/>
            <person name="Friedrich F."/>
            <person name="Hurek T."/>
            <person name="Krause L."/>
            <person name="Linke B."/>
            <person name="McHardy A.C."/>
            <person name="Sarkar A."/>
            <person name="Schneiker S."/>
            <person name="Syed A.A."/>
            <person name="Thauer R."/>
            <person name="Vorhoelter F.-J."/>
            <person name="Weidner S."/>
            <person name="Puehler A."/>
            <person name="Reinhold-Hurek B."/>
            <person name="Kaiser O."/>
            <person name="Goesmann A."/>
        </authorList>
    </citation>
    <scope>NUCLEOTIDE SEQUENCE [LARGE SCALE GENOMIC DNA]</scope>
    <source>
        <strain evidence="10 11">BH72</strain>
    </source>
</reference>
<dbReference type="HOGENOM" id="CLU_000445_33_1_4"/>
<dbReference type="eggNOG" id="COG0004">
    <property type="taxonomic scope" value="Bacteria"/>
</dbReference>
<feature type="transmembrane region" description="Helical" evidence="8">
    <location>
        <begin position="12"/>
        <end position="35"/>
    </location>
</feature>
<evidence type="ECO:0000256" key="4">
    <source>
        <dbReference type="ARBA" id="ARBA00022692"/>
    </source>
</evidence>
<accession>A1K2M1</accession>
<dbReference type="OrthoDB" id="9814202at2"/>
<dbReference type="RefSeq" id="WP_011764194.1">
    <property type="nucleotide sequence ID" value="NC_008702.1"/>
</dbReference>
<dbReference type="KEGG" id="azo:azo0459"/>
<evidence type="ECO:0000256" key="2">
    <source>
        <dbReference type="ARBA" id="ARBA00005887"/>
    </source>
</evidence>
<feature type="transmembrane region" description="Helical" evidence="8">
    <location>
        <begin position="311"/>
        <end position="333"/>
    </location>
</feature>
<evidence type="ECO:0000256" key="7">
    <source>
        <dbReference type="ARBA" id="ARBA00023177"/>
    </source>
</evidence>
<evidence type="ECO:0000256" key="5">
    <source>
        <dbReference type="ARBA" id="ARBA00022989"/>
    </source>
</evidence>
<dbReference type="Gene3D" id="1.10.3430.10">
    <property type="entry name" value="Ammonium transporter AmtB like domains"/>
    <property type="match status" value="1"/>
</dbReference>
<evidence type="ECO:0000256" key="1">
    <source>
        <dbReference type="ARBA" id="ARBA00004141"/>
    </source>
</evidence>
<comment type="subcellular location">
    <subcellularLocation>
        <location evidence="1">Membrane</location>
        <topology evidence="1">Multi-pass membrane protein</topology>
    </subcellularLocation>
</comment>
<evidence type="ECO:0000259" key="9">
    <source>
        <dbReference type="Pfam" id="PF00909"/>
    </source>
</evidence>
<gene>
    <name evidence="10" type="primary">amtD</name>
    <name evidence="10" type="ordered locus">azo0459</name>
</gene>
<dbReference type="Proteomes" id="UP000002588">
    <property type="component" value="Chromosome"/>
</dbReference>
<keyword evidence="6 8" id="KW-0472">Membrane</keyword>
<evidence type="ECO:0000256" key="8">
    <source>
        <dbReference type="SAM" id="Phobius"/>
    </source>
</evidence>
<evidence type="ECO:0000313" key="11">
    <source>
        <dbReference type="Proteomes" id="UP000002588"/>
    </source>
</evidence>
<keyword evidence="3" id="KW-0813">Transport</keyword>
<dbReference type="PANTHER" id="PTHR11730">
    <property type="entry name" value="AMMONIUM TRANSPORTER"/>
    <property type="match status" value="1"/>
</dbReference>
<feature type="domain" description="Ammonium transporter AmtB-like" evidence="9">
    <location>
        <begin position="12"/>
        <end position="391"/>
    </location>
</feature>
<comment type="similarity">
    <text evidence="2">Belongs to the ammonia transporter channel (TC 1.A.11.2) family.</text>
</comment>
<evidence type="ECO:0000313" key="10">
    <source>
        <dbReference type="EMBL" id="CAL93076.1"/>
    </source>
</evidence>
<feature type="transmembrane region" description="Helical" evidence="8">
    <location>
        <begin position="89"/>
        <end position="108"/>
    </location>
</feature>
<dbReference type="PROSITE" id="PS01219">
    <property type="entry name" value="AMMONIUM_TRANSP"/>
    <property type="match status" value="1"/>
</dbReference>
<keyword evidence="7" id="KW-0924">Ammonia transport</keyword>
<protein>
    <submittedName>
        <fullName evidence="10">Probable ammonia permease</fullName>
    </submittedName>
</protein>
<feature type="transmembrane region" description="Helical" evidence="8">
    <location>
        <begin position="227"/>
        <end position="250"/>
    </location>
</feature>
<keyword evidence="5 8" id="KW-1133">Transmembrane helix</keyword>
<dbReference type="GO" id="GO:0097272">
    <property type="term" value="P:ammonium homeostasis"/>
    <property type="evidence" value="ECO:0007669"/>
    <property type="project" value="TreeGrafter"/>
</dbReference>
<feature type="transmembrane region" description="Helical" evidence="8">
    <location>
        <begin position="262"/>
        <end position="291"/>
    </location>
</feature>
<dbReference type="EMBL" id="AM406670">
    <property type="protein sequence ID" value="CAL93076.1"/>
    <property type="molecule type" value="Genomic_DNA"/>
</dbReference>
<dbReference type="InterPro" id="IPR024041">
    <property type="entry name" value="NH4_transpt_AmtB-like_dom"/>
</dbReference>